<comment type="caution">
    <text evidence="1">The sequence shown here is derived from an EMBL/GenBank/DDBJ whole genome shotgun (WGS) entry which is preliminary data.</text>
</comment>
<sequence length="90" mass="9288">MPASDTASSTIHPDLDISTDSDGPAVESSDEKFIEDASLKQVSLTENAKTDLEKGGDDPASQQPGPPPGLNPADFPDGGFEAIKHDPVLG</sequence>
<proteinExistence type="predicted"/>
<reference evidence="1" key="1">
    <citation type="submission" date="2022-12" db="EMBL/GenBank/DDBJ databases">
        <title>Genome Sequence of Lasiodiplodia mahajangana.</title>
        <authorList>
            <person name="Buettner E."/>
        </authorList>
    </citation>
    <scope>NUCLEOTIDE SEQUENCE</scope>
    <source>
        <strain evidence="1">VT137</strain>
    </source>
</reference>
<dbReference type="Proteomes" id="UP001153332">
    <property type="component" value="Unassembled WGS sequence"/>
</dbReference>
<organism evidence="1 2">
    <name type="scientific">Lasiodiplodia mahajangana</name>
    <dbReference type="NCBI Taxonomy" id="1108764"/>
    <lineage>
        <taxon>Eukaryota</taxon>
        <taxon>Fungi</taxon>
        <taxon>Dikarya</taxon>
        <taxon>Ascomycota</taxon>
        <taxon>Pezizomycotina</taxon>
        <taxon>Dothideomycetes</taxon>
        <taxon>Dothideomycetes incertae sedis</taxon>
        <taxon>Botryosphaeriales</taxon>
        <taxon>Botryosphaeriaceae</taxon>
        <taxon>Lasiodiplodia</taxon>
    </lineage>
</organism>
<keyword evidence="2" id="KW-1185">Reference proteome</keyword>
<evidence type="ECO:0000313" key="2">
    <source>
        <dbReference type="Proteomes" id="UP001153332"/>
    </source>
</evidence>
<evidence type="ECO:0000313" key="1">
    <source>
        <dbReference type="EMBL" id="KAJ8126452.1"/>
    </source>
</evidence>
<dbReference type="EMBL" id="JAPUUL010001852">
    <property type="protein sequence ID" value="KAJ8126452.1"/>
    <property type="molecule type" value="Genomic_DNA"/>
</dbReference>
<accession>A0ACC2JGE4</accession>
<gene>
    <name evidence="1" type="ORF">O1611_g7188</name>
</gene>
<protein>
    <submittedName>
        <fullName evidence="1">Uncharacterized protein</fullName>
    </submittedName>
</protein>
<name>A0ACC2JGE4_9PEZI</name>